<dbReference type="Proteomes" id="UP001364211">
    <property type="component" value="Unassembled WGS sequence"/>
</dbReference>
<comment type="caution">
    <text evidence="4">The sequence shown here is derived from an EMBL/GenBank/DDBJ whole genome shotgun (WGS) entry which is preliminary data.</text>
</comment>
<dbReference type="InterPro" id="IPR001647">
    <property type="entry name" value="HTH_TetR"/>
</dbReference>
<dbReference type="PANTHER" id="PTHR30055:SF158">
    <property type="entry name" value="POSSIBLE TRANSCRIPTIONAL REGULATORY PROTEIN (PROBABLY TETR-FAMILY)"/>
    <property type="match status" value="1"/>
</dbReference>
<dbReference type="InterPro" id="IPR009057">
    <property type="entry name" value="Homeodomain-like_sf"/>
</dbReference>
<dbReference type="PROSITE" id="PS50977">
    <property type="entry name" value="HTH_TETR_2"/>
    <property type="match status" value="1"/>
</dbReference>
<keyword evidence="1 2" id="KW-0238">DNA-binding</keyword>
<sequence length="205" mass="21976">MTAETVPGPRRRVPRAERERQIVDAAVAVFGERGYAEVSMEAVAERVGVTKPVLYTHFGSKEGLLLAAIARARSELLDVVARAAAAADSPEAMLRGGTLEFFRYLDRRAPAWQLFCSEAGVTDTALEEIRAQQTDFTAALLAAQVPGTEPARLTGWAQVIVGACERLAVWRGQDESVTAEQATEYLMDMVWSGLAGLGRGGAAPA</sequence>
<dbReference type="EMBL" id="JBBJUP010000018">
    <property type="protein sequence ID" value="MEJ8281256.1"/>
    <property type="molecule type" value="Genomic_DNA"/>
</dbReference>
<evidence type="ECO:0000256" key="2">
    <source>
        <dbReference type="PROSITE-ProRule" id="PRU00335"/>
    </source>
</evidence>
<evidence type="ECO:0000313" key="4">
    <source>
        <dbReference type="EMBL" id="MEJ8281256.1"/>
    </source>
</evidence>
<dbReference type="InterPro" id="IPR023772">
    <property type="entry name" value="DNA-bd_HTH_TetR-type_CS"/>
</dbReference>
<keyword evidence="5" id="KW-1185">Reference proteome</keyword>
<organism evidence="4 5">
    <name type="scientific">Pseudonocardia spirodelae</name>
    <dbReference type="NCBI Taxonomy" id="3133431"/>
    <lineage>
        <taxon>Bacteria</taxon>
        <taxon>Bacillati</taxon>
        <taxon>Actinomycetota</taxon>
        <taxon>Actinomycetes</taxon>
        <taxon>Pseudonocardiales</taxon>
        <taxon>Pseudonocardiaceae</taxon>
        <taxon>Pseudonocardia</taxon>
    </lineage>
</organism>
<dbReference type="Pfam" id="PF00440">
    <property type="entry name" value="TetR_N"/>
    <property type="match status" value="1"/>
</dbReference>
<evidence type="ECO:0000256" key="1">
    <source>
        <dbReference type="ARBA" id="ARBA00023125"/>
    </source>
</evidence>
<gene>
    <name evidence="4" type="ORF">WJX68_20110</name>
</gene>
<dbReference type="RefSeq" id="WP_340293304.1">
    <property type="nucleotide sequence ID" value="NZ_JBBJUP010000018.1"/>
</dbReference>
<dbReference type="PROSITE" id="PS01081">
    <property type="entry name" value="HTH_TETR_1"/>
    <property type="match status" value="1"/>
</dbReference>
<dbReference type="PANTHER" id="PTHR30055">
    <property type="entry name" value="HTH-TYPE TRANSCRIPTIONAL REGULATOR RUTR"/>
    <property type="match status" value="1"/>
</dbReference>
<feature type="DNA-binding region" description="H-T-H motif" evidence="2">
    <location>
        <begin position="39"/>
        <end position="58"/>
    </location>
</feature>
<accession>A0ABU8TCI1</accession>
<dbReference type="PRINTS" id="PR00455">
    <property type="entry name" value="HTHTETR"/>
</dbReference>
<name>A0ABU8TCI1_9PSEU</name>
<protein>
    <submittedName>
        <fullName evidence="4">Helix-turn-helix domain-containing protein</fullName>
    </submittedName>
</protein>
<reference evidence="4 5" key="1">
    <citation type="submission" date="2024-03" db="EMBL/GenBank/DDBJ databases">
        <title>Draft genome sequence of Pseudonocardia sp. DW16-2.</title>
        <authorList>
            <person name="Duangmal K."/>
        </authorList>
    </citation>
    <scope>NUCLEOTIDE SEQUENCE [LARGE SCALE GENOMIC DNA]</scope>
    <source>
        <strain evidence="4 5">DW16-2</strain>
    </source>
</reference>
<proteinExistence type="predicted"/>
<evidence type="ECO:0000313" key="5">
    <source>
        <dbReference type="Proteomes" id="UP001364211"/>
    </source>
</evidence>
<evidence type="ECO:0000259" key="3">
    <source>
        <dbReference type="PROSITE" id="PS50977"/>
    </source>
</evidence>
<dbReference type="SUPFAM" id="SSF46689">
    <property type="entry name" value="Homeodomain-like"/>
    <property type="match status" value="1"/>
</dbReference>
<dbReference type="InterPro" id="IPR050109">
    <property type="entry name" value="HTH-type_TetR-like_transc_reg"/>
</dbReference>
<feature type="domain" description="HTH tetR-type" evidence="3">
    <location>
        <begin position="16"/>
        <end position="76"/>
    </location>
</feature>
<dbReference type="Gene3D" id="1.10.357.10">
    <property type="entry name" value="Tetracycline Repressor, domain 2"/>
    <property type="match status" value="1"/>
</dbReference>